<organism evidence="2">
    <name type="scientific">Hexamita inflata</name>
    <dbReference type="NCBI Taxonomy" id="28002"/>
    <lineage>
        <taxon>Eukaryota</taxon>
        <taxon>Metamonada</taxon>
        <taxon>Diplomonadida</taxon>
        <taxon>Hexamitidae</taxon>
        <taxon>Hexamitinae</taxon>
        <taxon>Hexamita</taxon>
    </lineage>
</organism>
<reference evidence="3 4" key="2">
    <citation type="submission" date="2024-07" db="EMBL/GenBank/DDBJ databases">
        <authorList>
            <person name="Akdeniz Z."/>
        </authorList>
    </citation>
    <scope>NUCLEOTIDE SEQUENCE [LARGE SCALE GENOMIC DNA]</scope>
</reference>
<evidence type="ECO:0000259" key="1">
    <source>
        <dbReference type="SMART" id="SM00507"/>
    </source>
</evidence>
<keyword evidence="4" id="KW-1185">Reference proteome</keyword>
<reference evidence="2" key="1">
    <citation type="submission" date="2023-06" db="EMBL/GenBank/DDBJ databases">
        <authorList>
            <person name="Kurt Z."/>
        </authorList>
    </citation>
    <scope>NUCLEOTIDE SEQUENCE</scope>
</reference>
<dbReference type="EMBL" id="CAXDID020000115">
    <property type="protein sequence ID" value="CAL6030320.1"/>
    <property type="molecule type" value="Genomic_DNA"/>
</dbReference>
<dbReference type="SUPFAM" id="SSF54060">
    <property type="entry name" value="His-Me finger endonucleases"/>
    <property type="match status" value="1"/>
</dbReference>
<accession>A0AA86UD84</accession>
<dbReference type="Pfam" id="PF13392">
    <property type="entry name" value="HNH_3"/>
    <property type="match status" value="1"/>
</dbReference>
<gene>
    <name evidence="3" type="ORF">HINF_LOCUS33197</name>
    <name evidence="2" type="ORF">HINF_LOCUS38729</name>
</gene>
<evidence type="ECO:0000313" key="3">
    <source>
        <dbReference type="EMBL" id="CAL6030320.1"/>
    </source>
</evidence>
<feature type="domain" description="HNH nuclease" evidence="1">
    <location>
        <begin position="47"/>
        <end position="95"/>
    </location>
</feature>
<dbReference type="EMBL" id="CATOUU010000822">
    <property type="protein sequence ID" value="CAI9951084.1"/>
    <property type="molecule type" value="Genomic_DNA"/>
</dbReference>
<evidence type="ECO:0000313" key="4">
    <source>
        <dbReference type="Proteomes" id="UP001642409"/>
    </source>
</evidence>
<sequence length="186" mass="22131">MEGIIIKDFDQYIIDRKGNVTNIITSKNVKHSINKGYYYVHLQYQGKSYNRSVHRLLAQAYIPNPEDYTEVDHIDCNKENNNLENLRWVSRSQNLENQNGSRGKLFRFVDQLPEDSVEIEIYSGHYFEDYYWTAKENKLYFNNGVRIREMNLIQSGNYLVYCCRDINNKQILIPITRLQKGLFNNE</sequence>
<dbReference type="Gene3D" id="3.90.75.20">
    <property type="match status" value="1"/>
</dbReference>
<protein>
    <recommendedName>
        <fullName evidence="1">HNH nuclease domain-containing protein</fullName>
    </recommendedName>
</protein>
<dbReference type="Proteomes" id="UP001642409">
    <property type="component" value="Unassembled WGS sequence"/>
</dbReference>
<dbReference type="SMART" id="SM00507">
    <property type="entry name" value="HNHc"/>
    <property type="match status" value="1"/>
</dbReference>
<name>A0AA86UD84_9EUKA</name>
<comment type="caution">
    <text evidence="2">The sequence shown here is derived from an EMBL/GenBank/DDBJ whole genome shotgun (WGS) entry which is preliminary data.</text>
</comment>
<dbReference type="AlphaFoldDB" id="A0AA86UD84"/>
<dbReference type="InterPro" id="IPR003615">
    <property type="entry name" value="HNH_nuc"/>
</dbReference>
<dbReference type="InterPro" id="IPR044925">
    <property type="entry name" value="His-Me_finger_sf"/>
</dbReference>
<evidence type="ECO:0000313" key="2">
    <source>
        <dbReference type="EMBL" id="CAI9951084.1"/>
    </source>
</evidence>
<proteinExistence type="predicted"/>